<dbReference type="InterPro" id="IPR000835">
    <property type="entry name" value="HTH_MarR-typ"/>
</dbReference>
<dbReference type="AlphaFoldDB" id="A0A1T4M6X6"/>
<dbReference type="InterPro" id="IPR036388">
    <property type="entry name" value="WH-like_DNA-bd_sf"/>
</dbReference>
<dbReference type="STRING" id="413434.SAMN04488132_103200"/>
<dbReference type="PANTHER" id="PTHR33164:SF43">
    <property type="entry name" value="HTH-TYPE TRANSCRIPTIONAL REPRESSOR YETL"/>
    <property type="match status" value="1"/>
</dbReference>
<dbReference type="PANTHER" id="PTHR33164">
    <property type="entry name" value="TRANSCRIPTIONAL REGULATOR, MARR FAMILY"/>
    <property type="match status" value="1"/>
</dbReference>
<name>A0A1T4M6X6_9BACT</name>
<dbReference type="EMBL" id="FUWH01000003">
    <property type="protein sequence ID" value="SJZ62528.1"/>
    <property type="molecule type" value="Genomic_DNA"/>
</dbReference>
<feature type="domain" description="HTH marR-type" evidence="1">
    <location>
        <begin position="25"/>
        <end position="165"/>
    </location>
</feature>
<dbReference type="GO" id="GO:0003677">
    <property type="term" value="F:DNA binding"/>
    <property type="evidence" value="ECO:0007669"/>
    <property type="project" value="UniProtKB-KW"/>
</dbReference>
<protein>
    <submittedName>
        <fullName evidence="2">DNA-binding transcriptional regulator, MarR family</fullName>
    </submittedName>
</protein>
<reference evidence="2 3" key="1">
    <citation type="submission" date="2017-02" db="EMBL/GenBank/DDBJ databases">
        <authorList>
            <person name="Peterson S.W."/>
        </authorList>
    </citation>
    <scope>NUCLEOTIDE SEQUENCE [LARGE SCALE GENOMIC DNA]</scope>
    <source>
        <strain evidence="2 3">DSM 22335</strain>
    </source>
</reference>
<keyword evidence="2" id="KW-0238">DNA-binding</keyword>
<accession>A0A1T4M6X6</accession>
<dbReference type="SMART" id="SM00347">
    <property type="entry name" value="HTH_MARR"/>
    <property type="match status" value="1"/>
</dbReference>
<proteinExistence type="predicted"/>
<dbReference type="GO" id="GO:0003700">
    <property type="term" value="F:DNA-binding transcription factor activity"/>
    <property type="evidence" value="ECO:0007669"/>
    <property type="project" value="InterPro"/>
</dbReference>
<dbReference type="OrthoDB" id="763883at2"/>
<evidence type="ECO:0000313" key="2">
    <source>
        <dbReference type="EMBL" id="SJZ62528.1"/>
    </source>
</evidence>
<sequence>MQKEFGKLDVCTYICVVKLEQAIQSTKFKSEVQKAGLNILYTAWWLKTVTSKELKAFGLTHEQYNVLRILKGSYPEQMCVKNIACRMIEKNSNVPRIIDRLELKKLVERSTSAFDKRETVITLTERGMRLLAESSVKIDRLFGEVLTISEEEGAALNSLLEKVRENEE</sequence>
<evidence type="ECO:0000259" key="1">
    <source>
        <dbReference type="PROSITE" id="PS50995"/>
    </source>
</evidence>
<dbReference type="GO" id="GO:0006950">
    <property type="term" value="P:response to stress"/>
    <property type="evidence" value="ECO:0007669"/>
    <property type="project" value="TreeGrafter"/>
</dbReference>
<dbReference type="Proteomes" id="UP000190888">
    <property type="component" value="Unassembled WGS sequence"/>
</dbReference>
<evidence type="ECO:0000313" key="3">
    <source>
        <dbReference type="Proteomes" id="UP000190888"/>
    </source>
</evidence>
<keyword evidence="3" id="KW-1185">Reference proteome</keyword>
<dbReference type="Gene3D" id="1.10.10.10">
    <property type="entry name" value="Winged helix-like DNA-binding domain superfamily/Winged helix DNA-binding domain"/>
    <property type="match status" value="1"/>
</dbReference>
<dbReference type="InterPro" id="IPR039422">
    <property type="entry name" value="MarR/SlyA-like"/>
</dbReference>
<dbReference type="InterPro" id="IPR036390">
    <property type="entry name" value="WH_DNA-bd_sf"/>
</dbReference>
<dbReference type="PROSITE" id="PS50995">
    <property type="entry name" value="HTH_MARR_2"/>
    <property type="match status" value="1"/>
</dbReference>
<organism evidence="2 3">
    <name type="scientific">Sediminibacterium ginsengisoli</name>
    <dbReference type="NCBI Taxonomy" id="413434"/>
    <lineage>
        <taxon>Bacteria</taxon>
        <taxon>Pseudomonadati</taxon>
        <taxon>Bacteroidota</taxon>
        <taxon>Chitinophagia</taxon>
        <taxon>Chitinophagales</taxon>
        <taxon>Chitinophagaceae</taxon>
        <taxon>Sediminibacterium</taxon>
    </lineage>
</organism>
<dbReference type="PRINTS" id="PR00598">
    <property type="entry name" value="HTHMARR"/>
</dbReference>
<dbReference type="SUPFAM" id="SSF46785">
    <property type="entry name" value="Winged helix' DNA-binding domain"/>
    <property type="match status" value="1"/>
</dbReference>
<gene>
    <name evidence="2" type="ORF">SAMN04488132_103200</name>
</gene>
<dbReference type="Pfam" id="PF01047">
    <property type="entry name" value="MarR"/>
    <property type="match status" value="1"/>
</dbReference>